<evidence type="ECO:0000256" key="13">
    <source>
        <dbReference type="HAMAP-Rule" id="MF_01451"/>
    </source>
</evidence>
<keyword evidence="8 13" id="KW-0238">DNA-binding</keyword>
<dbReference type="SUPFAM" id="SSF52540">
    <property type="entry name" value="P-loop containing nucleoside triphosphate hydrolases"/>
    <property type="match status" value="1"/>
</dbReference>
<dbReference type="SUPFAM" id="SSF52980">
    <property type="entry name" value="Restriction endonuclease-like"/>
    <property type="match status" value="1"/>
</dbReference>
<dbReference type="InterPro" id="IPR038726">
    <property type="entry name" value="PDDEXK_AddAB-type"/>
</dbReference>
<dbReference type="Gene3D" id="6.10.250.2380">
    <property type="match status" value="1"/>
</dbReference>
<dbReference type="EC" id="3.1.-.-" evidence="13"/>
<feature type="domain" description="UvrD-like helicase ATP-binding" evidence="16">
    <location>
        <begin position="13"/>
        <end position="489"/>
    </location>
</feature>
<sequence>MNVRQIGAPPEHSKWTQDQWTAIEASGTNILVAAAAGSGKTAVLVERIIRKITSDIDVDRLLVATFTKAAAAEMKERITIALEDQLAAHPSSQHLQKQLVLINRASITTLHSFCLDVIRRYYPLIDLDPGFRIANEAESELLRLEVLELLLEYYYDNDESAPLFLQLVDYFGGEKSDDLLSQLILRLYNFAHSHPWPVEWLREAAAAYQLHDEQQLEQSMWAIELQAAIQLQLEGAIGLLQQAISLTNDTVGAEVYLETLTAEWAQINHIHQLLQEQSWLKMSSHFDQLVFDRLKPVRDKNIDKQQQERIKELRESAKKQVLAIKDEWFNRPLEQMYAEIQSLAPLMEQLSAVVIAFTENYELAKRQRGLVDFVDLEHYCLRILRDPASTASKSLPSTAALEYQAQFVEILLDEYQDINLVQESIIDLIATVAPGNRFMVGDVKQSIYRFRLAEPNLFLHKYKTYEPVNEVSDGLPGIRIDLARNFRSRKQVVNGVNQVFRALMKERVAEMDYSQEAELIYGASYPEMQNNYGIELVILQKENNQPSAQAGESEQNDGEHGETSSAAQAEMQTAQIEACYIAKQMKELMENRFLVYDARRQEHRPLEWRDCVILLRATANWAPLMMEELQNAGIPAYAELNSGYFSAVEVETIMSLLRIIDNPYQDIPLAAVLRSPIFSFHAEQLAQIRISVKQVPYYDALLHAAGDMLVEESLRLKITRFLDQLDQWRIAARDGSLSKLLWSIFEQTGYYDFVGGLIGGVQRQANLKLLYDRARQYEATAVQGLYSFLRFIDKMQATGSDLGVASAQGESENVVKIMSIHKSKGLEFPVVFVAGLNKMFNQQDIRSPFLLHKRQGLGPKVVDMELAVSYPSLPYMSIKAIQQKEALAEELRILYVALTRPKEKLFLVATVSGVEKKLQQWQEKITTKKELSNFSIAAAQHYMDWLGPLTAALFPLEDERTEAPEQAEWSVEGTAGKALVYGWRCQVISALQFTGEHDENSKTGVETTEKQDRLFMLTEQIPINMADHGEGQLLAQRLEWQYPHVERTKIAAKASVTELKRAGEPELTDTLSYEQWMGNGERTKAALENTLVLRRPAFMAEQKLSPAEIGTAYHTFMQHVDFTQGDDPTRLEQQLQYMITNRLLTAKHASHIALATIAQFINSDLGQRLKRANWLQREVPFSYMLPANRAYPKVPYADDREERVLVQGIIDCLFEDDGRIVLIDFKTDRIANNQLEDVVERHRFQMELYAEAIAAIMGQPLAEMHLFFFDGAHSIRLK</sequence>
<accession>A0ABW4YKN6</accession>
<evidence type="ECO:0000256" key="8">
    <source>
        <dbReference type="ARBA" id="ARBA00023125"/>
    </source>
</evidence>
<name>A0ABW4YKN6_9BACL</name>
<dbReference type="InterPro" id="IPR014017">
    <property type="entry name" value="DNA_helicase_UvrD-like_C"/>
</dbReference>
<comment type="function">
    <text evidence="13">The heterodimer acts as both an ATP-dependent DNA helicase and an ATP-dependent, dual-direction single-stranded exonuclease. Recognizes the chi site generating a DNA molecule suitable for the initiation of homologous recombination. The AddA nuclease domain is required for chi fragment generation; this subunit has the helicase and 3' -&gt; 5' nuclease activities.</text>
</comment>
<keyword evidence="2 13" id="KW-0547">Nucleotide-binding</keyword>
<dbReference type="PANTHER" id="PTHR11070:SF48">
    <property type="entry name" value="ATP-DEPENDENT HELICASE_NUCLEASE SUBUNIT A"/>
    <property type="match status" value="1"/>
</dbReference>
<dbReference type="InterPro" id="IPR000212">
    <property type="entry name" value="DNA_helicase_UvrD/REP"/>
</dbReference>
<dbReference type="InterPro" id="IPR027417">
    <property type="entry name" value="P-loop_NTPase"/>
</dbReference>
<evidence type="ECO:0000256" key="10">
    <source>
        <dbReference type="ARBA" id="ARBA00023235"/>
    </source>
</evidence>
<dbReference type="Pfam" id="PF00580">
    <property type="entry name" value="UvrD-helicase"/>
    <property type="match status" value="1"/>
</dbReference>
<evidence type="ECO:0000256" key="3">
    <source>
        <dbReference type="ARBA" id="ARBA00022763"/>
    </source>
</evidence>
<dbReference type="Pfam" id="PF13361">
    <property type="entry name" value="UvrD_C"/>
    <property type="match status" value="1"/>
</dbReference>
<feature type="domain" description="UvrD-like helicase C-terminal" evidence="17">
    <location>
        <begin position="518"/>
        <end position="825"/>
    </location>
</feature>
<evidence type="ECO:0000256" key="7">
    <source>
        <dbReference type="ARBA" id="ARBA00022840"/>
    </source>
</evidence>
<dbReference type="Pfam" id="PF12705">
    <property type="entry name" value="PDDEXK_1"/>
    <property type="match status" value="1"/>
</dbReference>
<keyword evidence="4 13" id="KW-0378">Hydrolase</keyword>
<evidence type="ECO:0000256" key="4">
    <source>
        <dbReference type="ARBA" id="ARBA00022801"/>
    </source>
</evidence>
<gene>
    <name evidence="13 18" type="primary">addA</name>
    <name evidence="18" type="ORF">ACFSJH_10390</name>
</gene>
<keyword evidence="19" id="KW-1185">Reference proteome</keyword>
<comment type="similarity">
    <text evidence="13">Belongs to the helicase family. AddA subfamily.</text>
</comment>
<evidence type="ECO:0000256" key="14">
    <source>
        <dbReference type="PROSITE-ProRule" id="PRU00560"/>
    </source>
</evidence>
<comment type="catalytic activity">
    <reaction evidence="11 13">
        <text>Couples ATP hydrolysis with the unwinding of duplex DNA by translocating in the 3'-5' direction.</text>
        <dbReference type="EC" id="5.6.2.4"/>
    </reaction>
</comment>
<evidence type="ECO:0000256" key="15">
    <source>
        <dbReference type="SAM" id="MobiDB-lite"/>
    </source>
</evidence>
<dbReference type="InterPro" id="IPR011335">
    <property type="entry name" value="Restrct_endonuc-II-like"/>
</dbReference>
<evidence type="ECO:0000259" key="16">
    <source>
        <dbReference type="PROSITE" id="PS51198"/>
    </source>
</evidence>
<evidence type="ECO:0000256" key="1">
    <source>
        <dbReference type="ARBA" id="ARBA00022722"/>
    </source>
</evidence>
<dbReference type="PROSITE" id="PS51198">
    <property type="entry name" value="UVRD_HELICASE_ATP_BIND"/>
    <property type="match status" value="1"/>
</dbReference>
<dbReference type="HAMAP" id="MF_01451">
    <property type="entry name" value="AddA"/>
    <property type="match status" value="1"/>
</dbReference>
<evidence type="ECO:0000256" key="2">
    <source>
        <dbReference type="ARBA" id="ARBA00022741"/>
    </source>
</evidence>
<feature type="region of interest" description="Disordered" evidence="15">
    <location>
        <begin position="545"/>
        <end position="568"/>
    </location>
</feature>
<evidence type="ECO:0000256" key="9">
    <source>
        <dbReference type="ARBA" id="ARBA00023204"/>
    </source>
</evidence>
<dbReference type="RefSeq" id="WP_377771977.1">
    <property type="nucleotide sequence ID" value="NZ_JBHUHO010000029.1"/>
</dbReference>
<dbReference type="InterPro" id="IPR014152">
    <property type="entry name" value="AddA"/>
</dbReference>
<keyword evidence="10 13" id="KW-0413">Isomerase</keyword>
<dbReference type="Gene3D" id="3.40.50.300">
    <property type="entry name" value="P-loop containing nucleotide triphosphate hydrolases"/>
    <property type="match status" value="3"/>
</dbReference>
<protein>
    <recommendedName>
        <fullName evidence="13">ATP-dependent helicase/nuclease subunit A</fullName>
        <ecNumber evidence="13">3.1.-.-</ecNumber>
        <ecNumber evidence="13">5.6.2.4</ecNumber>
    </recommendedName>
    <alternativeName>
        <fullName evidence="13">ATP-dependent helicase/nuclease AddA</fullName>
    </alternativeName>
    <alternativeName>
        <fullName evidence="13">DNA 3'-5' helicase AddA</fullName>
    </alternativeName>
</protein>
<dbReference type="Gene3D" id="3.90.320.10">
    <property type="match status" value="1"/>
</dbReference>
<keyword evidence="3 13" id="KW-0227">DNA damage</keyword>
<keyword evidence="5 13" id="KW-0347">Helicase</keyword>
<evidence type="ECO:0000256" key="11">
    <source>
        <dbReference type="ARBA" id="ARBA00034617"/>
    </source>
</evidence>
<reference evidence="19" key="1">
    <citation type="journal article" date="2019" name="Int. J. Syst. Evol. Microbiol.">
        <title>The Global Catalogue of Microorganisms (GCM) 10K type strain sequencing project: providing services to taxonomists for standard genome sequencing and annotation.</title>
        <authorList>
            <consortium name="The Broad Institute Genomics Platform"/>
            <consortium name="The Broad Institute Genome Sequencing Center for Infectious Disease"/>
            <person name="Wu L."/>
            <person name="Ma J."/>
        </authorList>
    </citation>
    <scope>NUCLEOTIDE SEQUENCE [LARGE SCALE GENOMIC DNA]</scope>
    <source>
        <strain evidence="19">GH52</strain>
    </source>
</reference>
<keyword evidence="7 13" id="KW-0067">ATP-binding</keyword>
<evidence type="ECO:0000256" key="5">
    <source>
        <dbReference type="ARBA" id="ARBA00022806"/>
    </source>
</evidence>
<proteinExistence type="inferred from homology"/>
<dbReference type="Proteomes" id="UP001597362">
    <property type="component" value="Unassembled WGS sequence"/>
</dbReference>
<comment type="subunit">
    <text evidence="13">Heterodimer of AddA and AddB/RexB.</text>
</comment>
<dbReference type="InterPro" id="IPR011604">
    <property type="entry name" value="PDDEXK-like_dom_sf"/>
</dbReference>
<dbReference type="GO" id="GO:0016787">
    <property type="term" value="F:hydrolase activity"/>
    <property type="evidence" value="ECO:0007669"/>
    <property type="project" value="UniProtKB-KW"/>
</dbReference>
<dbReference type="PROSITE" id="PS51217">
    <property type="entry name" value="UVRD_HELICASE_CTER"/>
    <property type="match status" value="1"/>
</dbReference>
<dbReference type="EMBL" id="JBHUHO010000029">
    <property type="protein sequence ID" value="MFD2116132.1"/>
    <property type="molecule type" value="Genomic_DNA"/>
</dbReference>
<keyword evidence="9 13" id="KW-0234">DNA repair</keyword>
<dbReference type="EC" id="5.6.2.4" evidence="13"/>
<dbReference type="PANTHER" id="PTHR11070">
    <property type="entry name" value="UVRD / RECB / PCRA DNA HELICASE FAMILY MEMBER"/>
    <property type="match status" value="1"/>
</dbReference>
<dbReference type="NCBIfam" id="TIGR02785">
    <property type="entry name" value="addA_Gpos"/>
    <property type="match status" value="1"/>
</dbReference>
<dbReference type="GO" id="GO:0003678">
    <property type="term" value="F:DNA helicase activity"/>
    <property type="evidence" value="ECO:0007669"/>
    <property type="project" value="UniProtKB-EC"/>
</dbReference>
<organism evidence="18 19">
    <name type="scientific">Paenibacillus yanchengensis</name>
    <dbReference type="NCBI Taxonomy" id="2035833"/>
    <lineage>
        <taxon>Bacteria</taxon>
        <taxon>Bacillati</taxon>
        <taxon>Bacillota</taxon>
        <taxon>Bacilli</taxon>
        <taxon>Bacillales</taxon>
        <taxon>Paenibacillaceae</taxon>
        <taxon>Paenibacillus</taxon>
    </lineage>
</organism>
<feature type="binding site" evidence="14">
    <location>
        <begin position="34"/>
        <end position="41"/>
    </location>
    <ligand>
        <name>ATP</name>
        <dbReference type="ChEBI" id="CHEBI:30616"/>
    </ligand>
</feature>
<evidence type="ECO:0000313" key="18">
    <source>
        <dbReference type="EMBL" id="MFD2116132.1"/>
    </source>
</evidence>
<evidence type="ECO:0000256" key="6">
    <source>
        <dbReference type="ARBA" id="ARBA00022839"/>
    </source>
</evidence>
<dbReference type="InterPro" id="IPR014016">
    <property type="entry name" value="UvrD-like_ATP-bd"/>
</dbReference>
<evidence type="ECO:0000256" key="12">
    <source>
        <dbReference type="ARBA" id="ARBA00048988"/>
    </source>
</evidence>
<comment type="caution">
    <text evidence="18">The sequence shown here is derived from an EMBL/GenBank/DDBJ whole genome shotgun (WGS) entry which is preliminary data.</text>
</comment>
<keyword evidence="6 13" id="KW-0269">Exonuclease</keyword>
<comment type="cofactor">
    <cofactor evidence="13">
        <name>Mg(2+)</name>
        <dbReference type="ChEBI" id="CHEBI:18420"/>
    </cofactor>
</comment>
<evidence type="ECO:0000259" key="17">
    <source>
        <dbReference type="PROSITE" id="PS51217"/>
    </source>
</evidence>
<keyword evidence="1 13" id="KW-0540">Nuclease</keyword>
<comment type="catalytic activity">
    <reaction evidence="12 13">
        <text>ATP + H2O = ADP + phosphate + H(+)</text>
        <dbReference type="Rhea" id="RHEA:13065"/>
        <dbReference type="ChEBI" id="CHEBI:15377"/>
        <dbReference type="ChEBI" id="CHEBI:15378"/>
        <dbReference type="ChEBI" id="CHEBI:30616"/>
        <dbReference type="ChEBI" id="CHEBI:43474"/>
        <dbReference type="ChEBI" id="CHEBI:456216"/>
        <dbReference type="EC" id="5.6.2.4"/>
    </reaction>
</comment>
<evidence type="ECO:0000313" key="19">
    <source>
        <dbReference type="Proteomes" id="UP001597362"/>
    </source>
</evidence>